<dbReference type="RefSeq" id="WP_049698103.1">
    <property type="nucleotide sequence ID" value="NZ_LDTZ01000014.1"/>
</dbReference>
<keyword evidence="1" id="KW-0812">Transmembrane</keyword>
<reference evidence="2 3" key="1">
    <citation type="submission" date="2015-05" db="EMBL/GenBank/DDBJ databases">
        <title>Draft genome sequence of the bacterium Gordonia jacobaea a new member of the Gordonia genus.</title>
        <authorList>
            <person name="Jimenez-Galisteo G."/>
            <person name="Dominguez A."/>
            <person name="Munoz E."/>
            <person name="Vinas M."/>
        </authorList>
    </citation>
    <scope>NUCLEOTIDE SEQUENCE [LARGE SCALE GENOMIC DNA]</scope>
    <source>
        <strain evidence="3">mv1</strain>
    </source>
</reference>
<protein>
    <submittedName>
        <fullName evidence="2">Uncharacterized protein</fullName>
    </submittedName>
</protein>
<comment type="caution">
    <text evidence="2">The sequence shown here is derived from an EMBL/GenBank/DDBJ whole genome shotgun (WGS) entry which is preliminary data.</text>
</comment>
<proteinExistence type="predicted"/>
<dbReference type="EMBL" id="LDTZ01000014">
    <property type="protein sequence ID" value="KNA92897.1"/>
    <property type="molecule type" value="Genomic_DNA"/>
</dbReference>
<keyword evidence="1" id="KW-1133">Transmembrane helix</keyword>
<evidence type="ECO:0000256" key="1">
    <source>
        <dbReference type="SAM" id="Phobius"/>
    </source>
</evidence>
<dbReference type="Proteomes" id="UP000037247">
    <property type="component" value="Unassembled WGS sequence"/>
</dbReference>
<name>A0ABR5IGN9_9ACTN</name>
<keyword evidence="1" id="KW-0472">Membrane</keyword>
<accession>A0ABR5IGN9</accession>
<feature type="transmembrane region" description="Helical" evidence="1">
    <location>
        <begin position="106"/>
        <end position="124"/>
    </location>
</feature>
<keyword evidence="3" id="KW-1185">Reference proteome</keyword>
<organism evidence="2 3">
    <name type="scientific">Gordonia jacobaea</name>
    <dbReference type="NCBI Taxonomy" id="122202"/>
    <lineage>
        <taxon>Bacteria</taxon>
        <taxon>Bacillati</taxon>
        <taxon>Actinomycetota</taxon>
        <taxon>Actinomycetes</taxon>
        <taxon>Mycobacteriales</taxon>
        <taxon>Gordoniaceae</taxon>
        <taxon>Gordonia</taxon>
    </lineage>
</organism>
<sequence length="184" mass="20458">MSHDILSDPEIAALTAQQRRDLIARLSRPLDGIAPSPVVRSRIRRVRIGVMAIGATALIPWIVFLGLTLPVDYVAHNWSVTWIGFDVLLVTMMTATAVLAFLRRQLLVLAGFTTGILLICDAWFDIMTAAPDDRWVSLLTAFLAELPLAALLILGTTRIIRLNAVRQWQMEPHAPLWDLRMALG</sequence>
<feature type="transmembrane region" description="Helical" evidence="1">
    <location>
        <begin position="136"/>
        <end position="160"/>
    </location>
</feature>
<gene>
    <name evidence="2" type="ORF">ABW18_05615</name>
</gene>
<evidence type="ECO:0000313" key="3">
    <source>
        <dbReference type="Proteomes" id="UP000037247"/>
    </source>
</evidence>
<evidence type="ECO:0000313" key="2">
    <source>
        <dbReference type="EMBL" id="KNA92897.1"/>
    </source>
</evidence>
<feature type="transmembrane region" description="Helical" evidence="1">
    <location>
        <begin position="79"/>
        <end position="99"/>
    </location>
</feature>
<feature type="transmembrane region" description="Helical" evidence="1">
    <location>
        <begin position="48"/>
        <end position="67"/>
    </location>
</feature>